<comment type="function">
    <text evidence="4 5">Removes the 2'-phosphate from RNA via an intermediate in which the phosphate is ADP-ribosylated by NAD followed by a presumed transesterification to release the RNA and generate ADP-ribose 1''-2''-cyclic phosphate (APPR&gt;P). May function as an ADP-ribosylase.</text>
</comment>
<dbReference type="PANTHER" id="PTHR12684">
    <property type="entry name" value="PUTATIVE PHOSPHOTRANSFERASE"/>
    <property type="match status" value="1"/>
</dbReference>
<dbReference type="InterPro" id="IPR042081">
    <property type="entry name" value="RNA_2'-PTrans_C"/>
</dbReference>
<dbReference type="SUPFAM" id="SSF56399">
    <property type="entry name" value="ADP-ribosylation"/>
    <property type="match status" value="1"/>
</dbReference>
<dbReference type="Gene3D" id="3.20.170.30">
    <property type="match status" value="1"/>
</dbReference>
<proteinExistence type="inferred from homology"/>
<evidence type="ECO:0000256" key="3">
    <source>
        <dbReference type="ARBA" id="ARBA00023027"/>
    </source>
</evidence>
<accession>A0ABX6M3G4</accession>
<organism evidence="6 7">
    <name type="scientific">Duganella dendranthematis</name>
    <dbReference type="NCBI Taxonomy" id="2728021"/>
    <lineage>
        <taxon>Bacteria</taxon>
        <taxon>Pseudomonadati</taxon>
        <taxon>Pseudomonadota</taxon>
        <taxon>Betaproteobacteria</taxon>
        <taxon>Burkholderiales</taxon>
        <taxon>Oxalobacteraceae</taxon>
        <taxon>Telluria group</taxon>
        <taxon>Duganella</taxon>
    </lineage>
</organism>
<evidence type="ECO:0000256" key="5">
    <source>
        <dbReference type="HAMAP-Rule" id="MF_00299"/>
    </source>
</evidence>
<evidence type="ECO:0000256" key="1">
    <source>
        <dbReference type="ARBA" id="ARBA00009836"/>
    </source>
</evidence>
<evidence type="ECO:0000256" key="2">
    <source>
        <dbReference type="ARBA" id="ARBA00022679"/>
    </source>
</evidence>
<dbReference type="EC" id="2.7.1.-" evidence="5"/>
<gene>
    <name evidence="5" type="primary">kptA</name>
    <name evidence="6" type="ORF">HH213_01155</name>
</gene>
<dbReference type="Proteomes" id="UP000503117">
    <property type="component" value="Chromosome"/>
</dbReference>
<keyword evidence="7" id="KW-1185">Reference proteome</keyword>
<dbReference type="Pfam" id="PF01885">
    <property type="entry name" value="PTS_2-RNA"/>
    <property type="match status" value="1"/>
</dbReference>
<protein>
    <recommendedName>
        <fullName evidence="5">Probable RNA 2'-phosphotransferase</fullName>
        <ecNumber evidence="5">2.7.1.-</ecNumber>
    </recommendedName>
</protein>
<keyword evidence="2 5" id="KW-0808">Transferase</keyword>
<keyword evidence="3 5" id="KW-0520">NAD</keyword>
<reference evidence="6 7" key="1">
    <citation type="submission" date="2020-04" db="EMBL/GenBank/DDBJ databases">
        <title>Genome sequencing of novel species.</title>
        <authorList>
            <person name="Heo J."/>
            <person name="Kim S.-J."/>
            <person name="Kim J.-S."/>
            <person name="Hong S.-B."/>
            <person name="Kwon S.-W."/>
        </authorList>
    </citation>
    <scope>NUCLEOTIDE SEQUENCE [LARGE SCALE GENOMIC DNA]</scope>
    <source>
        <strain evidence="6 7">AF9R3</strain>
    </source>
</reference>
<dbReference type="NCBIfam" id="NF002014">
    <property type="entry name" value="PRK00819.1-4"/>
    <property type="match status" value="1"/>
</dbReference>
<evidence type="ECO:0000313" key="7">
    <source>
        <dbReference type="Proteomes" id="UP000503117"/>
    </source>
</evidence>
<dbReference type="RefSeq" id="WP_169110246.1">
    <property type="nucleotide sequence ID" value="NZ_CP051684.1"/>
</dbReference>
<sequence>MSKKQLGHSSKFLSLILRHAPETIGIQLDNNGWVSISALLKQAAKHDHSINRAKLDEIVATSDKKRFAVSDDGLSIRANQGHSIASIDLALPPETPPTILYHGTASRFINSIKADGLRAGSRNHVHLSLNQETATAVGSRHGKPVILQIRAQAMQQHGHLFYISDNGVWLTAAVPVDFIDFPAAV</sequence>
<evidence type="ECO:0000256" key="4">
    <source>
        <dbReference type="ARBA" id="ARBA00025212"/>
    </source>
</evidence>
<dbReference type="PANTHER" id="PTHR12684:SF2">
    <property type="entry name" value="TRNA 2'-PHOSPHOTRANSFERASE 1"/>
    <property type="match status" value="1"/>
</dbReference>
<evidence type="ECO:0000313" key="6">
    <source>
        <dbReference type="EMBL" id="QJD88835.1"/>
    </source>
</evidence>
<dbReference type="Gene3D" id="1.10.10.970">
    <property type="entry name" value="RNA 2'-phosphotransferase, Tpt1/KptA family, N-terminal domain"/>
    <property type="match status" value="1"/>
</dbReference>
<dbReference type="InterPro" id="IPR022928">
    <property type="entry name" value="RNA_2'-PTrans_KptA"/>
</dbReference>
<dbReference type="InterPro" id="IPR042080">
    <property type="entry name" value="RNA_2'-PTrans_N"/>
</dbReference>
<dbReference type="InterPro" id="IPR002745">
    <property type="entry name" value="Ptrans_KptA/Tpt1"/>
</dbReference>
<comment type="similarity">
    <text evidence="1 5">Belongs to the KptA/TPT1 family.</text>
</comment>
<name>A0ABX6M3G4_9BURK</name>
<dbReference type="HAMAP" id="MF_00299">
    <property type="entry name" value="KptA"/>
    <property type="match status" value="1"/>
</dbReference>
<dbReference type="EMBL" id="CP051684">
    <property type="protein sequence ID" value="QJD88835.1"/>
    <property type="molecule type" value="Genomic_DNA"/>
</dbReference>